<protein>
    <submittedName>
        <fullName evidence="3">Response regulator</fullName>
    </submittedName>
</protein>
<geneLocation type="plasmid" evidence="3">
    <name>pDson03</name>
</geneLocation>
<organism evidence="3">
    <name type="scientific">Deinococcus sonorensis KR-87</name>
    <dbReference type="NCBI Taxonomy" id="694439"/>
    <lineage>
        <taxon>Bacteria</taxon>
        <taxon>Thermotogati</taxon>
        <taxon>Deinococcota</taxon>
        <taxon>Deinococci</taxon>
        <taxon>Deinococcales</taxon>
        <taxon>Deinococcaceae</taxon>
        <taxon>Deinococcus</taxon>
    </lineage>
</organism>
<evidence type="ECO:0000256" key="1">
    <source>
        <dbReference type="PROSITE-ProRule" id="PRU00169"/>
    </source>
</evidence>
<dbReference type="PANTHER" id="PTHR44520">
    <property type="entry name" value="RESPONSE REGULATOR RCP1-RELATED"/>
    <property type="match status" value="1"/>
</dbReference>
<dbReference type="KEGG" id="dsc:ABOD76_05045"/>
<dbReference type="RefSeq" id="WP_350242042.1">
    <property type="nucleotide sequence ID" value="NZ_CP158298.1"/>
</dbReference>
<feature type="modified residue" description="4-aspartylphosphate" evidence="1">
    <location>
        <position position="65"/>
    </location>
</feature>
<feature type="domain" description="Response regulatory" evidence="2">
    <location>
        <begin position="8"/>
        <end position="132"/>
    </location>
</feature>
<dbReference type="PROSITE" id="PS50110">
    <property type="entry name" value="RESPONSE_REGULATORY"/>
    <property type="match status" value="1"/>
</dbReference>
<dbReference type="InterPro" id="IPR011006">
    <property type="entry name" value="CheY-like_superfamily"/>
</dbReference>
<dbReference type="GO" id="GO:0000160">
    <property type="term" value="P:phosphorelay signal transduction system"/>
    <property type="evidence" value="ECO:0007669"/>
    <property type="project" value="InterPro"/>
</dbReference>
<dbReference type="SUPFAM" id="SSF52172">
    <property type="entry name" value="CheY-like"/>
    <property type="match status" value="1"/>
</dbReference>
<dbReference type="InterPro" id="IPR001789">
    <property type="entry name" value="Sig_transdc_resp-reg_receiver"/>
</dbReference>
<sequence length="153" mass="16902">MLKMRTLHLVVVDDNPAEHALLTSIFERINASPTCTFFTSTAAALAALRQALTENESLPDLMLLDVHLPGQSGLELLNCIKGDLRLRRLPVIMMSTAEDAQEIHACYRAGANAFFVKPVGYDRVVQLYTQLLSFWAQPSLRLPGHPVSGRLTS</sequence>
<dbReference type="AlphaFoldDB" id="A0AAU7U6H3"/>
<evidence type="ECO:0000259" key="2">
    <source>
        <dbReference type="PROSITE" id="PS50110"/>
    </source>
</evidence>
<evidence type="ECO:0000313" key="3">
    <source>
        <dbReference type="EMBL" id="XBV84056.1"/>
    </source>
</evidence>
<reference evidence="3" key="1">
    <citation type="submission" date="2024-06" db="EMBL/GenBank/DDBJ databases">
        <title>Draft Genome Sequence of Deinococcus sonorensis Type Strain KR-87, a Biofilm Producing Representative of the Genus Deinococcus.</title>
        <authorList>
            <person name="Boren L.S."/>
            <person name="Grosso R.A."/>
            <person name="Hugenberg-Cox A.N."/>
            <person name="Hill J.T.E."/>
            <person name="Albert C.M."/>
            <person name="Tuohy J.M."/>
        </authorList>
    </citation>
    <scope>NUCLEOTIDE SEQUENCE</scope>
    <source>
        <strain evidence="3">KR-87</strain>
        <plasmid evidence="3">pDson03</plasmid>
    </source>
</reference>
<keyword evidence="1" id="KW-0597">Phosphoprotein</keyword>
<proteinExistence type="predicted"/>
<name>A0AAU7U6H3_9DEIO</name>
<gene>
    <name evidence="3" type="ORF">ABOD76_05045</name>
</gene>
<dbReference type="EMBL" id="CP158298">
    <property type="protein sequence ID" value="XBV84056.1"/>
    <property type="molecule type" value="Genomic_DNA"/>
</dbReference>
<keyword evidence="3" id="KW-0614">Plasmid</keyword>
<dbReference type="InterPro" id="IPR052893">
    <property type="entry name" value="TCS_response_regulator"/>
</dbReference>
<dbReference type="Gene3D" id="3.40.50.2300">
    <property type="match status" value="1"/>
</dbReference>
<dbReference type="PANTHER" id="PTHR44520:SF2">
    <property type="entry name" value="RESPONSE REGULATOR RCP1"/>
    <property type="match status" value="1"/>
</dbReference>
<dbReference type="Pfam" id="PF00072">
    <property type="entry name" value="Response_reg"/>
    <property type="match status" value="1"/>
</dbReference>
<dbReference type="SMART" id="SM00448">
    <property type="entry name" value="REC"/>
    <property type="match status" value="1"/>
</dbReference>
<accession>A0AAU7U6H3</accession>